<dbReference type="HOGENOM" id="CLU_000022_59_7_1"/>
<dbReference type="InterPro" id="IPR020845">
    <property type="entry name" value="AMP-binding_CS"/>
</dbReference>
<dbReference type="Gene3D" id="3.40.50.12780">
    <property type="entry name" value="N-terminal domain of ligase-like"/>
    <property type="match status" value="1"/>
</dbReference>
<dbReference type="PANTHER" id="PTHR43201">
    <property type="entry name" value="ACYL-COA SYNTHETASE"/>
    <property type="match status" value="1"/>
</dbReference>
<dbReference type="Pfam" id="PF00501">
    <property type="entry name" value="AMP-binding"/>
    <property type="match status" value="1"/>
</dbReference>
<accession>A0A0D2FN66</accession>
<dbReference type="InterPro" id="IPR025110">
    <property type="entry name" value="AMP-bd_C"/>
</dbReference>
<evidence type="ECO:0000259" key="2">
    <source>
        <dbReference type="Pfam" id="PF13193"/>
    </source>
</evidence>
<reference evidence="3 4" key="1">
    <citation type="submission" date="2015-01" db="EMBL/GenBank/DDBJ databases">
        <title>The Genome Sequence of Capronia semiimmersa CBS27337.</title>
        <authorList>
            <consortium name="The Broad Institute Genomics Platform"/>
            <person name="Cuomo C."/>
            <person name="de Hoog S."/>
            <person name="Gorbushina A."/>
            <person name="Stielow B."/>
            <person name="Teixiera M."/>
            <person name="Abouelleil A."/>
            <person name="Chapman S.B."/>
            <person name="Priest M."/>
            <person name="Young S.K."/>
            <person name="Wortman J."/>
            <person name="Nusbaum C."/>
            <person name="Birren B."/>
        </authorList>
    </citation>
    <scope>NUCLEOTIDE SEQUENCE [LARGE SCALE GENOMIC DNA]</scope>
    <source>
        <strain evidence="3 4">CBS 27337</strain>
    </source>
</reference>
<protein>
    <submittedName>
        <fullName evidence="3">Uncharacterized protein</fullName>
    </submittedName>
</protein>
<dbReference type="STRING" id="5601.A0A0D2FN66"/>
<dbReference type="InterPro" id="IPR000873">
    <property type="entry name" value="AMP-dep_synth/lig_dom"/>
</dbReference>
<dbReference type="SUPFAM" id="SSF56801">
    <property type="entry name" value="Acetyl-CoA synthetase-like"/>
    <property type="match status" value="1"/>
</dbReference>
<keyword evidence="4" id="KW-1185">Reference proteome</keyword>
<name>A0A0D2FN66_9EURO</name>
<dbReference type="InterPro" id="IPR042099">
    <property type="entry name" value="ANL_N_sf"/>
</dbReference>
<dbReference type="GO" id="GO:0006631">
    <property type="term" value="P:fatty acid metabolic process"/>
    <property type="evidence" value="ECO:0007669"/>
    <property type="project" value="TreeGrafter"/>
</dbReference>
<dbReference type="PANTHER" id="PTHR43201:SF6">
    <property type="entry name" value="ACYL COA SYNTHETASE (EUROFUNG)"/>
    <property type="match status" value="1"/>
</dbReference>
<proteinExistence type="predicted"/>
<evidence type="ECO:0000259" key="1">
    <source>
        <dbReference type="Pfam" id="PF00501"/>
    </source>
</evidence>
<evidence type="ECO:0000313" key="4">
    <source>
        <dbReference type="Proteomes" id="UP000054266"/>
    </source>
</evidence>
<gene>
    <name evidence="3" type="ORF">PV04_03986</name>
</gene>
<evidence type="ECO:0000313" key="3">
    <source>
        <dbReference type="EMBL" id="KIW68010.1"/>
    </source>
</evidence>
<dbReference type="EMBL" id="KN846958">
    <property type="protein sequence ID" value="KIW68010.1"/>
    <property type="molecule type" value="Genomic_DNA"/>
</dbReference>
<feature type="domain" description="AMP-dependent synthetase/ligase" evidence="1">
    <location>
        <begin position="25"/>
        <end position="411"/>
    </location>
</feature>
<dbReference type="PROSITE" id="PS00455">
    <property type="entry name" value="AMP_BINDING"/>
    <property type="match status" value="1"/>
</dbReference>
<organism evidence="3 4">
    <name type="scientific">Phialophora macrospora</name>
    <dbReference type="NCBI Taxonomy" id="1851006"/>
    <lineage>
        <taxon>Eukaryota</taxon>
        <taxon>Fungi</taxon>
        <taxon>Dikarya</taxon>
        <taxon>Ascomycota</taxon>
        <taxon>Pezizomycotina</taxon>
        <taxon>Eurotiomycetes</taxon>
        <taxon>Chaetothyriomycetidae</taxon>
        <taxon>Chaetothyriales</taxon>
        <taxon>Herpotrichiellaceae</taxon>
        <taxon>Phialophora</taxon>
    </lineage>
</organism>
<dbReference type="Proteomes" id="UP000054266">
    <property type="component" value="Unassembled WGS sequence"/>
</dbReference>
<dbReference type="GO" id="GO:0031956">
    <property type="term" value="F:medium-chain fatty acid-CoA ligase activity"/>
    <property type="evidence" value="ECO:0007669"/>
    <property type="project" value="TreeGrafter"/>
</dbReference>
<dbReference type="AlphaFoldDB" id="A0A0D2FN66"/>
<feature type="domain" description="AMP-binding enzyme C-terminal" evidence="2">
    <location>
        <begin position="466"/>
        <end position="551"/>
    </location>
</feature>
<dbReference type="Pfam" id="PF13193">
    <property type="entry name" value="AMP-binding_C"/>
    <property type="match status" value="1"/>
</dbReference>
<dbReference type="Gene3D" id="3.30.300.30">
    <property type="match status" value="1"/>
</dbReference>
<sequence>MLLSSVTGPSKPVLLELSIPALLKLQASRHPERDAIVCSWTGVRYTYRGLHERSRQVARGLVALGIQPGDRVGILSGNCERYVELFFAASLVGAIVVVLNTTYTPIECVRAVEHSGCRVLFTSTSIGRRSMQSHLDLLAEMAQDGDSALSYLKHVVLIRHDQQPATDTILSYDEFILKGDDISFAVVDKLESSVDVYDICNFQYTSGTTGAPKATMLTHHNIVNNGFFIGERMALTEVDRICCPPPLFHCFGLVLGLLACISHGAALVLPGQTFEARSVLDALVAEKCTGLHGVPTMFVAELEHLRSLPVAPTIRLRTGIAAGSPVSRALMEHLQQAFGFPELCITFGMTETSPASFMTSVEDGVSEKLSTVGKILPHTSAKVVDTHGQVVPRGVPGELWVSGYNVQVGYFNEPHKTRDTVVKDDAGTVWIKTGDEVFLNDNGYCHITGRIKDVIIRGGENIYPLEIEERLAQHEGVAQAAVVGLKDRKYGEVPAAFLEPHVKGASAARPTDTELQDWVGAVLGYHKVPVHIFWLGDCGVGESFPVTGSGKLKKNELRETGNRLIETAVAAVA</sequence>
<dbReference type="InterPro" id="IPR045851">
    <property type="entry name" value="AMP-bd_C_sf"/>
</dbReference>